<gene>
    <name evidence="1" type="ORF">GBAR_LOCUS15259</name>
</gene>
<organism evidence="1 2">
    <name type="scientific">Geodia barretti</name>
    <name type="common">Barrett's horny sponge</name>
    <dbReference type="NCBI Taxonomy" id="519541"/>
    <lineage>
        <taxon>Eukaryota</taxon>
        <taxon>Metazoa</taxon>
        <taxon>Porifera</taxon>
        <taxon>Demospongiae</taxon>
        <taxon>Heteroscleromorpha</taxon>
        <taxon>Tetractinellida</taxon>
        <taxon>Astrophorina</taxon>
        <taxon>Geodiidae</taxon>
        <taxon>Geodia</taxon>
    </lineage>
</organism>
<dbReference type="Proteomes" id="UP001174909">
    <property type="component" value="Unassembled WGS sequence"/>
</dbReference>
<evidence type="ECO:0000313" key="2">
    <source>
        <dbReference type="Proteomes" id="UP001174909"/>
    </source>
</evidence>
<accession>A0AA35WN64</accession>
<protein>
    <submittedName>
        <fullName evidence="1">Uncharacterized protein</fullName>
    </submittedName>
</protein>
<name>A0AA35WN64_GEOBA</name>
<comment type="caution">
    <text evidence="1">The sequence shown here is derived from an EMBL/GenBank/DDBJ whole genome shotgun (WGS) entry which is preliminary data.</text>
</comment>
<dbReference type="AlphaFoldDB" id="A0AA35WN64"/>
<evidence type="ECO:0000313" key="1">
    <source>
        <dbReference type="EMBL" id="CAI8026574.1"/>
    </source>
</evidence>
<keyword evidence="2" id="KW-1185">Reference proteome</keyword>
<reference evidence="1" key="1">
    <citation type="submission" date="2023-03" db="EMBL/GenBank/DDBJ databases">
        <authorList>
            <person name="Steffen K."/>
            <person name="Cardenas P."/>
        </authorList>
    </citation>
    <scope>NUCLEOTIDE SEQUENCE</scope>
</reference>
<sequence length="190" mass="20768">RVVEKAAHCDCITACPNASIHVEFATDAGKTVFYGNESVEICLRLANVGSYDPDARLAENVTVEIISPAEVAREYVAESRNLVFPVGAEKGNIRCTIIHINRGSRIMFFRVSASVVSPSGAIIGGDIASTTDSITVKILDQCNTEPGPSYNPALSQEPEIPRNECRSVLCNWRTNISRNTFTDNHYSFGW</sequence>
<feature type="non-terminal residue" evidence="1">
    <location>
        <position position="1"/>
    </location>
</feature>
<dbReference type="EMBL" id="CASHTH010002221">
    <property type="protein sequence ID" value="CAI8026574.1"/>
    <property type="molecule type" value="Genomic_DNA"/>
</dbReference>
<proteinExistence type="predicted"/>